<keyword evidence="3" id="KW-1185">Reference proteome</keyword>
<keyword evidence="1" id="KW-0812">Transmembrane</keyword>
<reference evidence="2 3" key="1">
    <citation type="journal article" date="2011" name="BMC Genomics">
        <title>Comparative genome analysis and genome-guided physiological analysis of Roseobacter litoralis.</title>
        <authorList>
            <person name="Kalhoefer D."/>
            <person name="Thole S."/>
            <person name="Voget S."/>
            <person name="Lehmann R."/>
            <person name="Liesegang H."/>
            <person name="Wollher A."/>
            <person name="Daniel R."/>
            <person name="Simon M."/>
            <person name="Brinkhoff T."/>
        </authorList>
    </citation>
    <scope>NUCLEOTIDE SEQUENCE [LARGE SCALE GENOMIC DNA]</scope>
    <source>
        <strain evidence="3">ATCC 49566 / DSM 6996 / JCM 21268 / NBRC 15278 / OCh 149</strain>
    </source>
</reference>
<dbReference type="EMBL" id="CP002623">
    <property type="protein sequence ID" value="AEI95807.1"/>
    <property type="molecule type" value="Genomic_DNA"/>
</dbReference>
<dbReference type="HOGENOM" id="CLU_025996_3_2_5"/>
<dbReference type="OrthoDB" id="6116224at2"/>
<evidence type="ECO:0000313" key="2">
    <source>
        <dbReference type="EMBL" id="AEI95807.1"/>
    </source>
</evidence>
<dbReference type="GO" id="GO:0016740">
    <property type="term" value="F:transferase activity"/>
    <property type="evidence" value="ECO:0007669"/>
    <property type="project" value="UniProtKB-KW"/>
</dbReference>
<accession>F7ZDM2</accession>
<evidence type="ECO:0000313" key="3">
    <source>
        <dbReference type="Proteomes" id="UP000001353"/>
    </source>
</evidence>
<dbReference type="AlphaFoldDB" id="F7ZDM2"/>
<dbReference type="Gene3D" id="3.90.550.10">
    <property type="entry name" value="Spore Coat Polysaccharide Biosynthesis Protein SpsA, Chain A"/>
    <property type="match status" value="1"/>
</dbReference>
<proteinExistence type="predicted"/>
<dbReference type="Proteomes" id="UP000001353">
    <property type="component" value="Chromosome"/>
</dbReference>
<dbReference type="eggNOG" id="COG1216">
    <property type="taxonomic scope" value="Bacteria"/>
</dbReference>
<dbReference type="Pfam" id="PF13641">
    <property type="entry name" value="Glyco_tranf_2_3"/>
    <property type="match status" value="1"/>
</dbReference>
<evidence type="ECO:0000256" key="1">
    <source>
        <dbReference type="SAM" id="Phobius"/>
    </source>
</evidence>
<name>F7ZDM2_ROSLO</name>
<keyword evidence="1" id="KW-1133">Transmembrane helix</keyword>
<keyword evidence="1" id="KW-0472">Membrane</keyword>
<feature type="transmembrane region" description="Helical" evidence="1">
    <location>
        <begin position="266"/>
        <end position="288"/>
    </location>
</feature>
<sequence length="325" mass="35592">MSTSRTLRITVSTLTRQRPAMLAALIESWGKMALPVDCEITCLVVENDSEPKSVGVIEAAKPLPNGMGLAYVLETEPGIPFGRNRAAKEAIAAGSDLLAFVDDDEIVAEDWLLKLIAAYRQSEALLIGGPLRVKQTPRKLSFIDALMDKCIARRYLRKETRAARRADLTGTPGVTIVTNNWLAETSVFEKHGIWFDEKMRFTGGTDSKLCAEVKAAGLPTAWAADAAVYEEIPLERLAVSYQFKRGRDQSSTNYSRKLEGQPSAKYNVLVSVPIKIVIICGLVIALPFTGGRTLLDVVRTSGWVAGRFDALLGRRSDLYKTVTGD</sequence>
<dbReference type="KEGG" id="rli:RLO149_c039050"/>
<dbReference type="InterPro" id="IPR029044">
    <property type="entry name" value="Nucleotide-diphossugar_trans"/>
</dbReference>
<protein>
    <submittedName>
        <fullName evidence="2">Glycosyltransferase-like protein</fullName>
    </submittedName>
</protein>
<dbReference type="RefSeq" id="WP_013963689.1">
    <property type="nucleotide sequence ID" value="NC_015730.1"/>
</dbReference>
<dbReference type="CDD" id="cd00761">
    <property type="entry name" value="Glyco_tranf_GTA_type"/>
    <property type="match status" value="1"/>
</dbReference>
<organism evidence="2 3">
    <name type="scientific">Roseobacter litoralis (strain ATCC 49566 / DSM 6996 / JCM 21268 / NBRC 15278 / OCh 149)</name>
    <dbReference type="NCBI Taxonomy" id="391595"/>
    <lineage>
        <taxon>Bacteria</taxon>
        <taxon>Pseudomonadati</taxon>
        <taxon>Pseudomonadota</taxon>
        <taxon>Alphaproteobacteria</taxon>
        <taxon>Rhodobacterales</taxon>
        <taxon>Roseobacteraceae</taxon>
        <taxon>Roseobacter</taxon>
    </lineage>
</organism>
<dbReference type="STRING" id="391595.RLO149_c039050"/>
<gene>
    <name evidence="2" type="ordered locus">RLO149_c039050</name>
</gene>
<dbReference type="SUPFAM" id="SSF53448">
    <property type="entry name" value="Nucleotide-diphospho-sugar transferases"/>
    <property type="match status" value="1"/>
</dbReference>